<name>A0AAW0G4K8_9APHY</name>
<protein>
    <submittedName>
        <fullName evidence="1">Uncharacterized protein</fullName>
    </submittedName>
</protein>
<keyword evidence="2" id="KW-1185">Reference proteome</keyword>
<proteinExistence type="predicted"/>
<evidence type="ECO:0000313" key="1">
    <source>
        <dbReference type="EMBL" id="KAK7684507.1"/>
    </source>
</evidence>
<reference evidence="1 2" key="1">
    <citation type="submission" date="2022-09" db="EMBL/GenBank/DDBJ databases">
        <authorList>
            <person name="Palmer J.M."/>
        </authorList>
    </citation>
    <scope>NUCLEOTIDE SEQUENCE [LARGE SCALE GENOMIC DNA]</scope>
    <source>
        <strain evidence="1 2">DSM 7382</strain>
    </source>
</reference>
<organism evidence="1 2">
    <name type="scientific">Cerrena zonata</name>
    <dbReference type="NCBI Taxonomy" id="2478898"/>
    <lineage>
        <taxon>Eukaryota</taxon>
        <taxon>Fungi</taxon>
        <taxon>Dikarya</taxon>
        <taxon>Basidiomycota</taxon>
        <taxon>Agaricomycotina</taxon>
        <taxon>Agaricomycetes</taxon>
        <taxon>Polyporales</taxon>
        <taxon>Cerrenaceae</taxon>
        <taxon>Cerrena</taxon>
    </lineage>
</organism>
<dbReference type="Proteomes" id="UP001385951">
    <property type="component" value="Unassembled WGS sequence"/>
</dbReference>
<evidence type="ECO:0000313" key="2">
    <source>
        <dbReference type="Proteomes" id="UP001385951"/>
    </source>
</evidence>
<dbReference type="AlphaFoldDB" id="A0AAW0G4K8"/>
<comment type="caution">
    <text evidence="1">The sequence shown here is derived from an EMBL/GenBank/DDBJ whole genome shotgun (WGS) entry which is preliminary data.</text>
</comment>
<accession>A0AAW0G4K8</accession>
<dbReference type="EMBL" id="JASBNA010000025">
    <property type="protein sequence ID" value="KAK7684507.1"/>
    <property type="molecule type" value="Genomic_DNA"/>
</dbReference>
<sequence length="128" mass="14652">MDCPPLLSEVVQVSTPHILYTALVNRSALKEIWDSLEPWFAVRRYILYPRDRILTEQLQPTGPLLQCPVEPTSGFPYAHVIDPTPYGRSFSVSSLSCSEQGTSRCTRQTSPHRRRRVMWPVSEEYSVS</sequence>
<gene>
    <name evidence="1" type="ORF">QCA50_012454</name>
</gene>